<dbReference type="InterPro" id="IPR021309">
    <property type="entry name" value="YgaP-like_TM"/>
</dbReference>
<feature type="domain" description="Inner membrane protein YgaP-like transmembrane" evidence="2">
    <location>
        <begin position="1"/>
        <end position="63"/>
    </location>
</feature>
<feature type="transmembrane region" description="Helical" evidence="1">
    <location>
        <begin position="35"/>
        <end position="61"/>
    </location>
</feature>
<organism evidence="3 4">
    <name type="scientific">Pontibacter ruber</name>
    <dbReference type="NCBI Taxonomy" id="1343895"/>
    <lineage>
        <taxon>Bacteria</taxon>
        <taxon>Pseudomonadati</taxon>
        <taxon>Bacteroidota</taxon>
        <taxon>Cytophagia</taxon>
        <taxon>Cytophagales</taxon>
        <taxon>Hymenobacteraceae</taxon>
        <taxon>Pontibacter</taxon>
    </lineage>
</organism>
<dbReference type="EMBL" id="JBHUIM010000001">
    <property type="protein sequence ID" value="MFD2244704.1"/>
    <property type="molecule type" value="Genomic_DNA"/>
</dbReference>
<sequence length="74" mass="8130">MKKNMGTTDRVIRATISVIFLILYITGMVTGTLGIVLLLVAGMFLLTSITAYCPMYALFGLSTIPGERKHRHVV</sequence>
<comment type="caution">
    <text evidence="3">The sequence shown here is derived from an EMBL/GenBank/DDBJ whole genome shotgun (WGS) entry which is preliminary data.</text>
</comment>
<keyword evidence="4" id="KW-1185">Reference proteome</keyword>
<keyword evidence="1" id="KW-0812">Transmembrane</keyword>
<evidence type="ECO:0000256" key="1">
    <source>
        <dbReference type="SAM" id="Phobius"/>
    </source>
</evidence>
<keyword evidence="1" id="KW-1133">Transmembrane helix</keyword>
<evidence type="ECO:0000313" key="4">
    <source>
        <dbReference type="Proteomes" id="UP001597374"/>
    </source>
</evidence>
<evidence type="ECO:0000313" key="3">
    <source>
        <dbReference type="EMBL" id="MFD2244704.1"/>
    </source>
</evidence>
<dbReference type="Proteomes" id="UP001597374">
    <property type="component" value="Unassembled WGS sequence"/>
</dbReference>
<gene>
    <name evidence="3" type="ORF">ACFSKP_00465</name>
</gene>
<reference evidence="4" key="1">
    <citation type="journal article" date="2019" name="Int. J. Syst. Evol. Microbiol.">
        <title>The Global Catalogue of Microorganisms (GCM) 10K type strain sequencing project: providing services to taxonomists for standard genome sequencing and annotation.</title>
        <authorList>
            <consortium name="The Broad Institute Genomics Platform"/>
            <consortium name="The Broad Institute Genome Sequencing Center for Infectious Disease"/>
            <person name="Wu L."/>
            <person name="Ma J."/>
        </authorList>
    </citation>
    <scope>NUCLEOTIDE SEQUENCE [LARGE SCALE GENOMIC DNA]</scope>
    <source>
        <strain evidence="4">CGMCC 4.1782</strain>
    </source>
</reference>
<name>A0ABW5CRR3_9BACT</name>
<protein>
    <submittedName>
        <fullName evidence="3">DUF2892 domain-containing protein</fullName>
    </submittedName>
</protein>
<accession>A0ABW5CRR3</accession>
<feature type="transmembrane region" description="Helical" evidence="1">
    <location>
        <begin position="12"/>
        <end position="29"/>
    </location>
</feature>
<dbReference type="RefSeq" id="WP_377494678.1">
    <property type="nucleotide sequence ID" value="NZ_JBHUIM010000001.1"/>
</dbReference>
<proteinExistence type="predicted"/>
<dbReference type="Pfam" id="PF11127">
    <property type="entry name" value="YgaP-like_TM"/>
    <property type="match status" value="1"/>
</dbReference>
<keyword evidence="1" id="KW-0472">Membrane</keyword>
<evidence type="ECO:0000259" key="2">
    <source>
        <dbReference type="Pfam" id="PF11127"/>
    </source>
</evidence>